<dbReference type="Proteomes" id="UP000037035">
    <property type="component" value="Unassembled WGS sequence"/>
</dbReference>
<protein>
    <recommendedName>
        <fullName evidence="3">Myb/SANT-like domain-containing protein</fullName>
    </recommendedName>
</protein>
<dbReference type="EMBL" id="LAVV01006581">
    <property type="protein sequence ID" value="KNZ59274.1"/>
    <property type="molecule type" value="Genomic_DNA"/>
</dbReference>
<organism evidence="1 2">
    <name type="scientific">Puccinia sorghi</name>
    <dbReference type="NCBI Taxonomy" id="27349"/>
    <lineage>
        <taxon>Eukaryota</taxon>
        <taxon>Fungi</taxon>
        <taxon>Dikarya</taxon>
        <taxon>Basidiomycota</taxon>
        <taxon>Pucciniomycotina</taxon>
        <taxon>Pucciniomycetes</taxon>
        <taxon>Pucciniales</taxon>
        <taxon>Pucciniaceae</taxon>
        <taxon>Puccinia</taxon>
    </lineage>
</organism>
<dbReference type="VEuPathDB" id="FungiDB:VP01_176g5"/>
<dbReference type="OrthoDB" id="76215at2759"/>
<name>A0A0L6VEX1_9BASI</name>
<reference evidence="1 2" key="1">
    <citation type="submission" date="2015-08" db="EMBL/GenBank/DDBJ databases">
        <title>Next Generation Sequencing and Analysis of the Genome of Puccinia sorghi L Schw, the Causal Agent of Maize Common Rust.</title>
        <authorList>
            <person name="Rochi L."/>
            <person name="Burguener G."/>
            <person name="Darino M."/>
            <person name="Turjanski A."/>
            <person name="Kreff E."/>
            <person name="Dieguez M.J."/>
            <person name="Sacco F."/>
        </authorList>
    </citation>
    <scope>NUCLEOTIDE SEQUENCE [LARGE SCALE GENOMIC DNA]</scope>
    <source>
        <strain evidence="1 2">RO10H11247</strain>
    </source>
</reference>
<evidence type="ECO:0000313" key="2">
    <source>
        <dbReference type="Proteomes" id="UP000037035"/>
    </source>
</evidence>
<evidence type="ECO:0000313" key="1">
    <source>
        <dbReference type="EMBL" id="KNZ59274.1"/>
    </source>
</evidence>
<keyword evidence="2" id="KW-1185">Reference proteome</keyword>
<comment type="caution">
    <text evidence="1">The sequence shown here is derived from an EMBL/GenBank/DDBJ whole genome shotgun (WGS) entry which is preliminary data.</text>
</comment>
<sequence length="87" mass="9974">MGNSSCSNLPGCFEQRLALELYVQAVRNRKRSDNGFKPETHQAITIALKDKFPNEFKKDYDTFLELKNTSVFGWNETTSKLTSPEQI</sequence>
<accession>A0A0L6VEX1</accession>
<gene>
    <name evidence="1" type="ORF">VP01_176g5</name>
</gene>
<proteinExistence type="predicted"/>
<dbReference type="AlphaFoldDB" id="A0A0L6VEX1"/>
<evidence type="ECO:0008006" key="3">
    <source>
        <dbReference type="Google" id="ProtNLM"/>
    </source>
</evidence>